<name>A0AC34F696_9BILA</name>
<organism evidence="1 2">
    <name type="scientific">Panagrolaimus sp. ES5</name>
    <dbReference type="NCBI Taxonomy" id="591445"/>
    <lineage>
        <taxon>Eukaryota</taxon>
        <taxon>Metazoa</taxon>
        <taxon>Ecdysozoa</taxon>
        <taxon>Nematoda</taxon>
        <taxon>Chromadorea</taxon>
        <taxon>Rhabditida</taxon>
        <taxon>Tylenchina</taxon>
        <taxon>Panagrolaimomorpha</taxon>
        <taxon>Panagrolaimoidea</taxon>
        <taxon>Panagrolaimidae</taxon>
        <taxon>Panagrolaimus</taxon>
    </lineage>
</organism>
<accession>A0AC34F696</accession>
<evidence type="ECO:0000313" key="2">
    <source>
        <dbReference type="WBParaSite" id="ES5_v2.g12630.t1"/>
    </source>
</evidence>
<sequence>MACLNSDILFEIGKNLVETGDQEAVYRFGLSGKEPWNALLKVFASVKVVVLTKEYYSIGWDENRLGNFYFNDSVPHSKALMNCIGVCVKSLHLFERLPIYQQILENINAKQQLHTIYVDRLLPSNFFVLNLLKHHSKTLKNVSIPAECMNNKLQNLLILDSLIFLDYFGTQYCLHNCCKTTTLTLYSQKWKLPGPELIKNPNFSSVKNLIINFADYGNILKMPLFPSVERVCYKWNTAGQLSDLKVQKALEQIEASGNVADKSHPAYYRFPNIIPPGDSDSVEYELILFK</sequence>
<dbReference type="WBParaSite" id="ES5_v2.g12630.t1">
    <property type="protein sequence ID" value="ES5_v2.g12630.t1"/>
    <property type="gene ID" value="ES5_v2.g12630"/>
</dbReference>
<dbReference type="Proteomes" id="UP000887579">
    <property type="component" value="Unplaced"/>
</dbReference>
<evidence type="ECO:0000313" key="1">
    <source>
        <dbReference type="Proteomes" id="UP000887579"/>
    </source>
</evidence>
<reference evidence="2" key="1">
    <citation type="submission" date="2022-11" db="UniProtKB">
        <authorList>
            <consortium name="WormBaseParasite"/>
        </authorList>
    </citation>
    <scope>IDENTIFICATION</scope>
</reference>
<proteinExistence type="predicted"/>
<protein>
    <submittedName>
        <fullName evidence="2">Uncharacterized protein</fullName>
    </submittedName>
</protein>